<evidence type="ECO:0000256" key="4">
    <source>
        <dbReference type="PIRSR" id="PIRSR000390-2"/>
    </source>
</evidence>
<dbReference type="Gene3D" id="3.40.640.10">
    <property type="entry name" value="Type I PLP-dependent aspartate aminotransferase-like (Major domain)"/>
    <property type="match status" value="1"/>
</dbReference>
<dbReference type="SUPFAM" id="SSF53383">
    <property type="entry name" value="PLP-dependent transferases"/>
    <property type="match status" value="1"/>
</dbReference>
<dbReference type="GO" id="GO:0030170">
    <property type="term" value="F:pyridoxal phosphate binding"/>
    <property type="evidence" value="ECO:0007669"/>
    <property type="project" value="TreeGrafter"/>
</dbReference>
<dbReference type="FunFam" id="3.40.640.10:FF:000089">
    <property type="entry name" value="Aminotransferase, DegT/DnrJ/EryC1/StrS family"/>
    <property type="match status" value="1"/>
</dbReference>
<organism evidence="6 7">
    <name type="scientific">Pullulanibacillus camelliae</name>
    <dbReference type="NCBI Taxonomy" id="1707096"/>
    <lineage>
        <taxon>Bacteria</taxon>
        <taxon>Bacillati</taxon>
        <taxon>Bacillota</taxon>
        <taxon>Bacilli</taxon>
        <taxon>Bacillales</taxon>
        <taxon>Sporolactobacillaceae</taxon>
        <taxon>Pullulanibacillus</taxon>
    </lineage>
</organism>
<proteinExistence type="inferred from homology"/>
<dbReference type="Pfam" id="PF01041">
    <property type="entry name" value="DegT_DnrJ_EryC1"/>
    <property type="match status" value="1"/>
</dbReference>
<dbReference type="RefSeq" id="WP_188693136.1">
    <property type="nucleotide sequence ID" value="NZ_BMIR01000008.1"/>
</dbReference>
<evidence type="ECO:0000256" key="3">
    <source>
        <dbReference type="PIRSR" id="PIRSR000390-1"/>
    </source>
</evidence>
<evidence type="ECO:0000256" key="1">
    <source>
        <dbReference type="ARBA" id="ARBA00022898"/>
    </source>
</evidence>
<dbReference type="PANTHER" id="PTHR30244:SF36">
    <property type="entry name" value="3-OXO-GLUCOSE-6-PHOSPHATE:GLUTAMATE AMINOTRANSFERASE"/>
    <property type="match status" value="1"/>
</dbReference>
<evidence type="ECO:0000313" key="6">
    <source>
        <dbReference type="EMBL" id="GGE41662.1"/>
    </source>
</evidence>
<keyword evidence="7" id="KW-1185">Reference proteome</keyword>
<protein>
    <submittedName>
        <fullName evidence="6">Glutamine--scyllo-inositol aminotransferase</fullName>
    </submittedName>
</protein>
<dbReference type="GO" id="GO:0008483">
    <property type="term" value="F:transaminase activity"/>
    <property type="evidence" value="ECO:0007669"/>
    <property type="project" value="UniProtKB-KW"/>
</dbReference>
<sequence length="368" mass="41001">MGILIPLMDIKRQQEKLKNELDEAIKRVMMCGEFIAGQENQRFEEKMQQATSTKYAIGVNSGTDALILSLKAAGIGPGDEVITTPYTFFATVEAILQVGARPVFVDIDPSSYLMEVSQLEAAVTSKTKAIIPVHLFGLPVNLAEIRRLSELYDLVVIQDSCQAAGATFQGRPVETWGDLSCLSFYPTKNLGGCGDGGMILTNNAAYAKTIRLLKTHGTYKKYHHSAVGYNSRLDEIQAAILSVKLDHLKTWNAERQRNAQQFIRELAGLPLQLPPQFNDREHVYHLFVVKTERAEALKAYLQKYGIGTGIYYPLALHQQKALENQQSHIVLPQAEAVAGQTIAFPIFPELTDNEKAYIVDKVREFFSH</sequence>
<evidence type="ECO:0000313" key="7">
    <source>
        <dbReference type="Proteomes" id="UP000628775"/>
    </source>
</evidence>
<dbReference type="Proteomes" id="UP000628775">
    <property type="component" value="Unassembled WGS sequence"/>
</dbReference>
<keyword evidence="1 4" id="KW-0663">Pyridoxal phosphate</keyword>
<dbReference type="InterPro" id="IPR015424">
    <property type="entry name" value="PyrdxlP-dep_Trfase"/>
</dbReference>
<dbReference type="CDD" id="cd00616">
    <property type="entry name" value="AHBA_syn"/>
    <property type="match status" value="1"/>
</dbReference>
<keyword evidence="6" id="KW-0032">Aminotransferase</keyword>
<dbReference type="InterPro" id="IPR015421">
    <property type="entry name" value="PyrdxlP-dep_Trfase_major"/>
</dbReference>
<gene>
    <name evidence="6" type="ORF">GCM10011391_20520</name>
</gene>
<accession>A0A8J2W133</accession>
<dbReference type="GO" id="GO:0000271">
    <property type="term" value="P:polysaccharide biosynthetic process"/>
    <property type="evidence" value="ECO:0007669"/>
    <property type="project" value="TreeGrafter"/>
</dbReference>
<dbReference type="InterPro" id="IPR000653">
    <property type="entry name" value="DegT/StrS_aminotransferase"/>
</dbReference>
<reference evidence="6" key="1">
    <citation type="journal article" date="2014" name="Int. J. Syst. Evol. Microbiol.">
        <title>Complete genome sequence of Corynebacterium casei LMG S-19264T (=DSM 44701T), isolated from a smear-ripened cheese.</title>
        <authorList>
            <consortium name="US DOE Joint Genome Institute (JGI-PGF)"/>
            <person name="Walter F."/>
            <person name="Albersmeier A."/>
            <person name="Kalinowski J."/>
            <person name="Ruckert C."/>
        </authorList>
    </citation>
    <scope>NUCLEOTIDE SEQUENCE</scope>
    <source>
        <strain evidence="6">CGMCC 1.15371</strain>
    </source>
</reference>
<name>A0A8J2W133_9BACL</name>
<comment type="similarity">
    <text evidence="2 5">Belongs to the DegT/DnrJ/EryC1 family.</text>
</comment>
<reference evidence="6" key="2">
    <citation type="submission" date="2020-09" db="EMBL/GenBank/DDBJ databases">
        <authorList>
            <person name="Sun Q."/>
            <person name="Zhou Y."/>
        </authorList>
    </citation>
    <scope>NUCLEOTIDE SEQUENCE</scope>
    <source>
        <strain evidence="6">CGMCC 1.15371</strain>
    </source>
</reference>
<evidence type="ECO:0000256" key="2">
    <source>
        <dbReference type="ARBA" id="ARBA00037999"/>
    </source>
</evidence>
<dbReference type="EMBL" id="BMIR01000008">
    <property type="protein sequence ID" value="GGE41662.1"/>
    <property type="molecule type" value="Genomic_DNA"/>
</dbReference>
<dbReference type="PIRSF" id="PIRSF000390">
    <property type="entry name" value="PLP_StrS"/>
    <property type="match status" value="1"/>
</dbReference>
<dbReference type="AlphaFoldDB" id="A0A8J2W133"/>
<evidence type="ECO:0000256" key="5">
    <source>
        <dbReference type="RuleBase" id="RU004508"/>
    </source>
</evidence>
<keyword evidence="6" id="KW-0808">Transferase</keyword>
<dbReference type="Gene3D" id="3.90.1150.10">
    <property type="entry name" value="Aspartate Aminotransferase, domain 1"/>
    <property type="match status" value="1"/>
</dbReference>
<feature type="active site" description="Proton acceptor" evidence="3">
    <location>
        <position position="188"/>
    </location>
</feature>
<comment type="caution">
    <text evidence="6">The sequence shown here is derived from an EMBL/GenBank/DDBJ whole genome shotgun (WGS) entry which is preliminary data.</text>
</comment>
<dbReference type="InterPro" id="IPR015422">
    <property type="entry name" value="PyrdxlP-dep_Trfase_small"/>
</dbReference>
<dbReference type="PANTHER" id="PTHR30244">
    <property type="entry name" value="TRANSAMINASE"/>
    <property type="match status" value="1"/>
</dbReference>
<feature type="modified residue" description="N6-(pyridoxal phosphate)lysine" evidence="4">
    <location>
        <position position="188"/>
    </location>
</feature>